<evidence type="ECO:0000256" key="1">
    <source>
        <dbReference type="SAM" id="MobiDB-lite"/>
    </source>
</evidence>
<name>A0A0A9GLM5_ARUDO</name>
<organism evidence="3">
    <name type="scientific">Arundo donax</name>
    <name type="common">Giant reed</name>
    <name type="synonym">Donax arundinaceus</name>
    <dbReference type="NCBI Taxonomy" id="35708"/>
    <lineage>
        <taxon>Eukaryota</taxon>
        <taxon>Viridiplantae</taxon>
        <taxon>Streptophyta</taxon>
        <taxon>Embryophyta</taxon>
        <taxon>Tracheophyta</taxon>
        <taxon>Spermatophyta</taxon>
        <taxon>Magnoliopsida</taxon>
        <taxon>Liliopsida</taxon>
        <taxon>Poales</taxon>
        <taxon>Poaceae</taxon>
        <taxon>PACMAD clade</taxon>
        <taxon>Arundinoideae</taxon>
        <taxon>Arundineae</taxon>
        <taxon>Arundo</taxon>
    </lineage>
</organism>
<evidence type="ECO:0000313" key="3">
    <source>
        <dbReference type="EMBL" id="JAE24319.1"/>
    </source>
</evidence>
<keyword evidence="2" id="KW-1133">Transmembrane helix</keyword>
<dbReference type="EMBL" id="GBRH01173577">
    <property type="protein sequence ID" value="JAE24319.1"/>
    <property type="molecule type" value="Transcribed_RNA"/>
</dbReference>
<reference evidence="3" key="1">
    <citation type="submission" date="2014-09" db="EMBL/GenBank/DDBJ databases">
        <authorList>
            <person name="Magalhaes I.L.F."/>
            <person name="Oliveira U."/>
            <person name="Santos F.R."/>
            <person name="Vidigal T.H.D.A."/>
            <person name="Brescovit A.D."/>
            <person name="Santos A.J."/>
        </authorList>
    </citation>
    <scope>NUCLEOTIDE SEQUENCE</scope>
    <source>
        <tissue evidence="3">Shoot tissue taken approximately 20 cm above the soil surface</tissue>
    </source>
</reference>
<evidence type="ECO:0000256" key="2">
    <source>
        <dbReference type="SAM" id="Phobius"/>
    </source>
</evidence>
<sequence>MCDGVIWEPYFYVAPVYLIMLYSWEHFKLSSPVLSLFISALYFCVIPIYAIFSCLLYNHQMVDTRRGAYPNNNGGSNNGANNNVTNNLPNLNEIPNPDNQHAPPPPPPLMDANQVMAMF</sequence>
<feature type="transmembrane region" description="Helical" evidence="2">
    <location>
        <begin position="7"/>
        <end position="24"/>
    </location>
</feature>
<protein>
    <submittedName>
        <fullName evidence="3">Uncharacterized protein</fullName>
    </submittedName>
</protein>
<feature type="transmembrane region" description="Helical" evidence="2">
    <location>
        <begin position="36"/>
        <end position="57"/>
    </location>
</feature>
<feature type="region of interest" description="Disordered" evidence="1">
    <location>
        <begin position="67"/>
        <end position="107"/>
    </location>
</feature>
<keyword evidence="2" id="KW-0472">Membrane</keyword>
<keyword evidence="2" id="KW-0812">Transmembrane</keyword>
<proteinExistence type="predicted"/>
<accession>A0A0A9GLM5</accession>
<feature type="compositionally biased region" description="Low complexity" evidence="1">
    <location>
        <begin position="71"/>
        <end position="99"/>
    </location>
</feature>
<dbReference type="AlphaFoldDB" id="A0A0A9GLM5"/>
<reference evidence="3" key="2">
    <citation type="journal article" date="2015" name="Data Brief">
        <title>Shoot transcriptome of the giant reed, Arundo donax.</title>
        <authorList>
            <person name="Barrero R.A."/>
            <person name="Guerrero F.D."/>
            <person name="Moolhuijzen P."/>
            <person name="Goolsby J.A."/>
            <person name="Tidwell J."/>
            <person name="Bellgard S.E."/>
            <person name="Bellgard M.I."/>
        </authorList>
    </citation>
    <scope>NUCLEOTIDE SEQUENCE</scope>
    <source>
        <tissue evidence="3">Shoot tissue taken approximately 20 cm above the soil surface</tissue>
    </source>
</reference>